<dbReference type="EMBL" id="AJWY01005474">
    <property type="protein sequence ID" value="EKC69516.1"/>
    <property type="molecule type" value="Genomic_DNA"/>
</dbReference>
<evidence type="ECO:0000313" key="1">
    <source>
        <dbReference type="EMBL" id="EKC69516.1"/>
    </source>
</evidence>
<comment type="caution">
    <text evidence="1">The sequence shown here is derived from an EMBL/GenBank/DDBJ whole genome shotgun (WGS) entry which is preliminary data.</text>
</comment>
<feature type="non-terminal residue" evidence="1">
    <location>
        <position position="171"/>
    </location>
</feature>
<reference evidence="1" key="1">
    <citation type="journal article" date="2013" name="Environ. Microbiol.">
        <title>Microbiota from the distal guts of lean and obese adolescents exhibit partial functional redundancy besides clear differences in community structure.</title>
        <authorList>
            <person name="Ferrer M."/>
            <person name="Ruiz A."/>
            <person name="Lanza F."/>
            <person name="Haange S.B."/>
            <person name="Oberbach A."/>
            <person name="Till H."/>
            <person name="Bargiela R."/>
            <person name="Campoy C."/>
            <person name="Segura M.T."/>
            <person name="Richter M."/>
            <person name="von Bergen M."/>
            <person name="Seifert J."/>
            <person name="Suarez A."/>
        </authorList>
    </citation>
    <scope>NUCLEOTIDE SEQUENCE</scope>
</reference>
<dbReference type="Pfam" id="PF13707">
    <property type="entry name" value="RloB"/>
    <property type="match status" value="1"/>
</dbReference>
<dbReference type="AlphaFoldDB" id="K1UDD5"/>
<proteinExistence type="predicted"/>
<name>K1UDD5_9ZZZZ</name>
<sequence>MGRIKEISRKSAHTRKRNPVVYLICEGSETEIRYFKRFRSRGCNIDIIPISSQYKSADRLVQKAKATMGNNPYYPEDGDSIWCVFDRDDNSNEVLLRAKQSAQKEGYHLAYSNPSFELWFLLHFVNQQTEVEDCQALIRLLKQPNRIPDYEKNRDCFDVLKPLQATAIQRA</sequence>
<organism evidence="1">
    <name type="scientific">human gut metagenome</name>
    <dbReference type="NCBI Taxonomy" id="408170"/>
    <lineage>
        <taxon>unclassified sequences</taxon>
        <taxon>metagenomes</taxon>
        <taxon>organismal metagenomes</taxon>
    </lineage>
</organism>
<accession>K1UDD5</accession>
<gene>
    <name evidence="1" type="ORF">LEA_08250</name>
</gene>
<dbReference type="InterPro" id="IPR025591">
    <property type="entry name" value="RloB"/>
</dbReference>
<protein>
    <recommendedName>
        <fullName evidence="2">RloB-like protein</fullName>
    </recommendedName>
</protein>
<evidence type="ECO:0008006" key="2">
    <source>
        <dbReference type="Google" id="ProtNLM"/>
    </source>
</evidence>